<dbReference type="NCBIfam" id="TIGR00231">
    <property type="entry name" value="small_GTP"/>
    <property type="match status" value="1"/>
</dbReference>
<evidence type="ECO:0000313" key="7">
    <source>
        <dbReference type="Proteomes" id="UP000254575"/>
    </source>
</evidence>
<dbReference type="EMBL" id="UHIA01000004">
    <property type="protein sequence ID" value="SUO98349.1"/>
    <property type="molecule type" value="Genomic_DNA"/>
</dbReference>
<dbReference type="InterPro" id="IPR005225">
    <property type="entry name" value="Small_GTP-bd"/>
</dbReference>
<reference evidence="6 7" key="1">
    <citation type="submission" date="2018-06" db="EMBL/GenBank/DDBJ databases">
        <authorList>
            <consortium name="Pathogen Informatics"/>
            <person name="Doyle S."/>
        </authorList>
    </citation>
    <scope>NUCLEOTIDE SEQUENCE [LARGE SCALE GENOMIC DNA]</scope>
    <source>
        <strain evidence="6 7">NCTC10717</strain>
    </source>
</reference>
<keyword evidence="3" id="KW-1133">Transmembrane helix</keyword>
<gene>
    <name evidence="6" type="primary">era_2</name>
    <name evidence="6" type="ORF">NCTC10717_02094</name>
</gene>
<dbReference type="GO" id="GO:0005525">
    <property type="term" value="F:GTP binding"/>
    <property type="evidence" value="ECO:0007669"/>
    <property type="project" value="InterPro"/>
</dbReference>
<proteinExistence type="predicted"/>
<dbReference type="GO" id="GO:0030488">
    <property type="term" value="P:tRNA methylation"/>
    <property type="evidence" value="ECO:0007669"/>
    <property type="project" value="TreeGrafter"/>
</dbReference>
<protein>
    <submittedName>
        <fullName evidence="6">GTPase Era</fullName>
    </submittedName>
</protein>
<evidence type="ECO:0000256" key="1">
    <source>
        <dbReference type="ARBA" id="ARBA00004141"/>
    </source>
</evidence>
<dbReference type="Proteomes" id="UP000254575">
    <property type="component" value="Unassembled WGS sequence"/>
</dbReference>
<sequence length="427" mass="46098">MAAHKHLQIARDSITKLLEDNRLNAGAKARLGEDYRQLQRLLDKLERGNVHVAVFGRVSVGKSALLNALAGREVFETSVLHGHTKHSAETLWQSFDSGGVFLLDTPGIDEVNGAERAQIADEVARQADVILFVIDGDMTDIEHQALRSLYQPTQPIVLVLNKADQYDDRQVAALLGNLRQQLRDILPAEHIVAAAAMPEKTLAFIEMPDGSEQEQWIGGEPQVEALRTLLWQLLQEKGQSYAALNASVFAGRMSEKVGAEIVAARKEVAERIIRHYALFKAVGVAVNPLPAVDLLALAADSGMVLHLSKVYGIELTRHEAGKLIRTIALQTGLLMGTVYGVQVLSSVLKGLTGGLSTVLTAGAQAGVAFYGSYVIGKAAQQYFAQGESWGSSGAKAVIEQIMADLDKEALIDEAKSSVKQILGKGKQ</sequence>
<dbReference type="AlphaFoldDB" id="A0A380N0N0"/>
<keyword evidence="2" id="KW-0812">Transmembrane</keyword>
<dbReference type="PANTHER" id="PTHR42714">
    <property type="entry name" value="TRNA MODIFICATION GTPASE GTPBP3"/>
    <property type="match status" value="1"/>
</dbReference>
<keyword evidence="7" id="KW-1185">Reference proteome</keyword>
<evidence type="ECO:0000256" key="2">
    <source>
        <dbReference type="ARBA" id="ARBA00022692"/>
    </source>
</evidence>
<dbReference type="OrthoDB" id="238366at2"/>
<name>A0A380N0N0_9GAMM</name>
<dbReference type="GO" id="GO:0005737">
    <property type="term" value="C:cytoplasm"/>
    <property type="evidence" value="ECO:0007669"/>
    <property type="project" value="TreeGrafter"/>
</dbReference>
<dbReference type="InterPro" id="IPR027417">
    <property type="entry name" value="P-loop_NTPase"/>
</dbReference>
<dbReference type="PANTHER" id="PTHR42714:SF6">
    <property type="entry name" value="TRANSLATION INITIATION FACTOR IF-2"/>
    <property type="match status" value="1"/>
</dbReference>
<dbReference type="InterPro" id="IPR006073">
    <property type="entry name" value="GTP-bd"/>
</dbReference>
<feature type="domain" description="G" evidence="5">
    <location>
        <begin position="51"/>
        <end position="162"/>
    </location>
</feature>
<dbReference type="InterPro" id="IPR021147">
    <property type="entry name" value="DUF697"/>
</dbReference>
<evidence type="ECO:0000313" key="6">
    <source>
        <dbReference type="EMBL" id="SUO98349.1"/>
    </source>
</evidence>
<accession>A0A380N0N0</accession>
<evidence type="ECO:0000256" key="4">
    <source>
        <dbReference type="ARBA" id="ARBA00023136"/>
    </source>
</evidence>
<dbReference type="SUPFAM" id="SSF52540">
    <property type="entry name" value="P-loop containing nucleoside triphosphate hydrolases"/>
    <property type="match status" value="1"/>
</dbReference>
<dbReference type="CDD" id="cd00880">
    <property type="entry name" value="Era_like"/>
    <property type="match status" value="1"/>
</dbReference>
<organism evidence="6 7">
    <name type="scientific">Suttonella indologenes</name>
    <dbReference type="NCBI Taxonomy" id="13276"/>
    <lineage>
        <taxon>Bacteria</taxon>
        <taxon>Pseudomonadati</taxon>
        <taxon>Pseudomonadota</taxon>
        <taxon>Gammaproteobacteria</taxon>
        <taxon>Cardiobacteriales</taxon>
        <taxon>Cardiobacteriaceae</taxon>
        <taxon>Suttonella</taxon>
    </lineage>
</organism>
<dbReference type="RefSeq" id="WP_115219190.1">
    <property type="nucleotide sequence ID" value="NZ_UHIA01000004.1"/>
</dbReference>
<dbReference type="GO" id="GO:0016020">
    <property type="term" value="C:membrane"/>
    <property type="evidence" value="ECO:0007669"/>
    <property type="project" value="UniProtKB-SubCell"/>
</dbReference>
<keyword evidence="4" id="KW-0472">Membrane</keyword>
<dbReference type="Pfam" id="PF01926">
    <property type="entry name" value="MMR_HSR1"/>
    <property type="match status" value="1"/>
</dbReference>
<dbReference type="Pfam" id="PF05128">
    <property type="entry name" value="DUF697"/>
    <property type="match status" value="1"/>
</dbReference>
<comment type="subcellular location">
    <subcellularLocation>
        <location evidence="1">Membrane</location>
        <topology evidence="1">Multi-pass membrane protein</topology>
    </subcellularLocation>
</comment>
<evidence type="ECO:0000256" key="3">
    <source>
        <dbReference type="ARBA" id="ARBA00022989"/>
    </source>
</evidence>
<evidence type="ECO:0000259" key="5">
    <source>
        <dbReference type="Pfam" id="PF01926"/>
    </source>
</evidence>
<dbReference type="Gene3D" id="3.40.50.300">
    <property type="entry name" value="P-loop containing nucleotide triphosphate hydrolases"/>
    <property type="match status" value="1"/>
</dbReference>
<dbReference type="GO" id="GO:0002098">
    <property type="term" value="P:tRNA wobble uridine modification"/>
    <property type="evidence" value="ECO:0007669"/>
    <property type="project" value="TreeGrafter"/>
</dbReference>